<evidence type="ECO:0000313" key="2">
    <source>
        <dbReference type="EMBL" id="VUC25998.1"/>
    </source>
</evidence>
<comment type="caution">
    <text evidence="2">The sequence shown here is derived from an EMBL/GenBank/DDBJ whole genome shotgun (WGS) entry which is preliminary data.</text>
</comment>
<organism evidence="2 3">
    <name type="scientific">Bionectria ochroleuca</name>
    <name type="common">Gliocladium roseum</name>
    <dbReference type="NCBI Taxonomy" id="29856"/>
    <lineage>
        <taxon>Eukaryota</taxon>
        <taxon>Fungi</taxon>
        <taxon>Dikarya</taxon>
        <taxon>Ascomycota</taxon>
        <taxon>Pezizomycotina</taxon>
        <taxon>Sordariomycetes</taxon>
        <taxon>Hypocreomycetidae</taxon>
        <taxon>Hypocreales</taxon>
        <taxon>Bionectriaceae</taxon>
        <taxon>Clonostachys</taxon>
    </lineage>
</organism>
<dbReference type="EMBL" id="CABFNS010000742">
    <property type="protein sequence ID" value="VUC25998.1"/>
    <property type="molecule type" value="Genomic_DNA"/>
</dbReference>
<reference evidence="2 3" key="1">
    <citation type="submission" date="2019-06" db="EMBL/GenBank/DDBJ databases">
        <authorList>
            <person name="Broberg M."/>
        </authorList>
    </citation>
    <scope>NUCLEOTIDE SEQUENCE [LARGE SCALE GENOMIC DNA]</scope>
</reference>
<gene>
    <name evidence="2" type="ORF">CLO192961_LOCUS179497</name>
</gene>
<evidence type="ECO:0000256" key="1">
    <source>
        <dbReference type="SAM" id="Phobius"/>
    </source>
</evidence>
<sequence>MPFSHPSFLSALPLAFVIASLILIVPISVITELSPSPTRLEDYFGQDLVVRTQPRIPGIGISLNYDYVAAAIYFENGTSVPVAHIDGDVVYRSFMRATYTECDSSPRYYSSQPYTRLEESESLARMLLQLKASIVSRLDGPFCFLVASRPDYKCNTASDPDGRWNAHQTEVLNSALGKVGLYLGEDRMIHAGFASAFANHMMSGNEEENGYVLSIDRGHYGWRYTLLYIDQGYGASHGGITFVHDAEERGPLRDKARDDLRKVLDYDPDFTLDEFKDVIISGDLASDADFQEDLASVLGSEMVAKARDRDPIYTSALGAAFSSFYNVNSQLFDPRPGFHCCKKYNGHGCPAHNQAFWEDKRDY</sequence>
<proteinExistence type="predicted"/>
<protein>
    <submittedName>
        <fullName evidence="2">Uncharacterized protein</fullName>
    </submittedName>
</protein>
<keyword evidence="1" id="KW-0812">Transmembrane</keyword>
<name>A0ABY6U4M7_BIOOC</name>
<accession>A0ABY6U4M7</accession>
<evidence type="ECO:0000313" key="3">
    <source>
        <dbReference type="Proteomes" id="UP000766486"/>
    </source>
</evidence>
<feature type="transmembrane region" description="Helical" evidence="1">
    <location>
        <begin position="12"/>
        <end position="30"/>
    </location>
</feature>
<dbReference type="Proteomes" id="UP000766486">
    <property type="component" value="Unassembled WGS sequence"/>
</dbReference>
<keyword evidence="1" id="KW-1133">Transmembrane helix</keyword>
<keyword evidence="1" id="KW-0472">Membrane</keyword>
<keyword evidence="3" id="KW-1185">Reference proteome</keyword>